<proteinExistence type="predicted"/>
<sequence length="254" mass="28489">MLIRSQGPYDQFLLFGDSITQQSCSQANGFAFSPALQDAFIRRLDVINRGFSGYNTKQALAVLPSFMPRPEQAHLRFMAIFFGANDACLPGSSTGQDVPLNDYKQYLKAIVQHPSVIAQNPRLILITPPPVNEYKLEESDLVKGLTDPRRTAEHTKKYADACREVGKQLGVAVLDIWSIMMAKTGWREGEPLVGSKKVARNEVLEDLLVDGLHFLPAAYKVLYDSMMELICRTWPDQDPNASSFVFPPYREFLA</sequence>
<dbReference type="InterPro" id="IPR013830">
    <property type="entry name" value="SGNH_hydro"/>
</dbReference>
<dbReference type="InterPro" id="IPR045136">
    <property type="entry name" value="Iah1-like"/>
</dbReference>
<dbReference type="EMBL" id="JAFEKC020000013">
    <property type="protein sequence ID" value="KAK0511224.1"/>
    <property type="molecule type" value="Genomic_DNA"/>
</dbReference>
<reference evidence="2" key="1">
    <citation type="submission" date="2023-03" db="EMBL/GenBank/DDBJ databases">
        <title>Complete genome of Cladonia borealis.</title>
        <authorList>
            <person name="Park H."/>
        </authorList>
    </citation>
    <scope>NUCLEOTIDE SEQUENCE</scope>
    <source>
        <strain evidence="2">ANT050790</strain>
    </source>
</reference>
<comment type="caution">
    <text evidence="2">The sequence shown here is derived from an EMBL/GenBank/DDBJ whole genome shotgun (WGS) entry which is preliminary data.</text>
</comment>
<protein>
    <recommendedName>
        <fullName evidence="1">SGNH hydrolase-type esterase domain-containing protein</fullName>
    </recommendedName>
</protein>
<name>A0AA39QZQ7_9LECA</name>
<dbReference type="Proteomes" id="UP001166286">
    <property type="component" value="Unassembled WGS sequence"/>
</dbReference>
<dbReference type="AlphaFoldDB" id="A0AA39QZQ7"/>
<evidence type="ECO:0000259" key="1">
    <source>
        <dbReference type="Pfam" id="PF13472"/>
    </source>
</evidence>
<organism evidence="2 3">
    <name type="scientific">Cladonia borealis</name>
    <dbReference type="NCBI Taxonomy" id="184061"/>
    <lineage>
        <taxon>Eukaryota</taxon>
        <taxon>Fungi</taxon>
        <taxon>Dikarya</taxon>
        <taxon>Ascomycota</taxon>
        <taxon>Pezizomycotina</taxon>
        <taxon>Lecanoromycetes</taxon>
        <taxon>OSLEUM clade</taxon>
        <taxon>Lecanoromycetidae</taxon>
        <taxon>Lecanorales</taxon>
        <taxon>Lecanorineae</taxon>
        <taxon>Cladoniaceae</taxon>
        <taxon>Cladonia</taxon>
    </lineage>
</organism>
<evidence type="ECO:0000313" key="3">
    <source>
        <dbReference type="Proteomes" id="UP001166286"/>
    </source>
</evidence>
<gene>
    <name evidence="2" type="ORF">JMJ35_005797</name>
</gene>
<dbReference type="CDD" id="cd01838">
    <property type="entry name" value="Isoamyl_acetate_hydrolase_like"/>
    <property type="match status" value="1"/>
</dbReference>
<dbReference type="PANTHER" id="PTHR14209:SF19">
    <property type="entry name" value="ISOAMYL ACETATE-HYDROLYZING ESTERASE 1 HOMOLOG"/>
    <property type="match status" value="1"/>
</dbReference>
<dbReference type="PANTHER" id="PTHR14209">
    <property type="entry name" value="ISOAMYL ACETATE-HYDROLYZING ESTERASE 1"/>
    <property type="match status" value="1"/>
</dbReference>
<dbReference type="InterPro" id="IPR036514">
    <property type="entry name" value="SGNH_hydro_sf"/>
</dbReference>
<feature type="domain" description="SGNH hydrolase-type esterase" evidence="1">
    <location>
        <begin position="14"/>
        <end position="219"/>
    </location>
</feature>
<dbReference type="Gene3D" id="3.40.50.1110">
    <property type="entry name" value="SGNH hydrolase"/>
    <property type="match status" value="1"/>
</dbReference>
<evidence type="ECO:0000313" key="2">
    <source>
        <dbReference type="EMBL" id="KAK0511224.1"/>
    </source>
</evidence>
<accession>A0AA39QZQ7</accession>
<dbReference type="SUPFAM" id="SSF52266">
    <property type="entry name" value="SGNH hydrolase"/>
    <property type="match status" value="1"/>
</dbReference>
<keyword evidence="3" id="KW-1185">Reference proteome</keyword>
<dbReference type="Pfam" id="PF13472">
    <property type="entry name" value="Lipase_GDSL_2"/>
    <property type="match status" value="1"/>
</dbReference>